<dbReference type="Pfam" id="PF00520">
    <property type="entry name" value="Ion_trans"/>
    <property type="match status" value="1"/>
</dbReference>
<feature type="transmembrane region" description="Helical" evidence="29">
    <location>
        <begin position="197"/>
        <end position="215"/>
    </location>
</feature>
<dbReference type="Proteomes" id="UP000504627">
    <property type="component" value="Unplaced"/>
</dbReference>
<evidence type="ECO:0000256" key="26">
    <source>
        <dbReference type="ARBA" id="ARBA00033447"/>
    </source>
</evidence>
<feature type="region of interest" description="Disordered" evidence="28">
    <location>
        <begin position="687"/>
        <end position="712"/>
    </location>
</feature>
<evidence type="ECO:0000256" key="5">
    <source>
        <dbReference type="ARBA" id="ARBA00022475"/>
    </source>
</evidence>
<evidence type="ECO:0000256" key="27">
    <source>
        <dbReference type="ARBA" id="ARBA00034430"/>
    </source>
</evidence>
<dbReference type="AlphaFoldDB" id="A0A6J2GX36"/>
<dbReference type="InterPro" id="IPR036291">
    <property type="entry name" value="NAD(P)-bd_dom_sf"/>
</dbReference>
<evidence type="ECO:0000256" key="3">
    <source>
        <dbReference type="ARBA" id="ARBA00018044"/>
    </source>
</evidence>
<keyword evidence="4" id="KW-0813">Transport</keyword>
<evidence type="ECO:0000256" key="23">
    <source>
        <dbReference type="ARBA" id="ARBA00030652"/>
    </source>
</evidence>
<dbReference type="PRINTS" id="PR00169">
    <property type="entry name" value="KCHANNEL"/>
</dbReference>
<evidence type="ECO:0000256" key="17">
    <source>
        <dbReference type="ARBA" id="ARBA00023303"/>
    </source>
</evidence>
<feature type="transmembrane region" description="Helical" evidence="29">
    <location>
        <begin position="280"/>
        <end position="301"/>
    </location>
</feature>
<keyword evidence="15" id="KW-0406">Ion transport</keyword>
<comment type="similarity">
    <text evidence="2">Belongs to the potassium channel family. Calcium-activated (TC 1.A.1.3) subfamily. KCa1.1/KCNMA1 sub-subfamily.</text>
</comment>
<keyword evidence="12" id="KW-0851">Voltage-gated channel</keyword>
<evidence type="ECO:0000256" key="20">
    <source>
        <dbReference type="ARBA" id="ARBA00030288"/>
    </source>
</evidence>
<feature type="compositionally biased region" description="Low complexity" evidence="28">
    <location>
        <begin position="1140"/>
        <end position="1164"/>
    </location>
</feature>
<dbReference type="FunFam" id="3.40.50.720:FF:000005">
    <property type="entry name" value="calcium-activated potassium channel subunit alpha-1 isoform X6"/>
    <property type="match status" value="1"/>
</dbReference>
<dbReference type="InterPro" id="IPR005821">
    <property type="entry name" value="Ion_trans_dom"/>
</dbReference>
<dbReference type="InterPro" id="IPR003148">
    <property type="entry name" value="RCK_N"/>
</dbReference>
<evidence type="ECO:0000256" key="14">
    <source>
        <dbReference type="ARBA" id="ARBA00022989"/>
    </source>
</evidence>
<protein>
    <recommendedName>
        <fullName evidence="3">Calcium-activated potassium channel subunit alpha-1</fullName>
    </recommendedName>
    <alternativeName>
        <fullName evidence="18">BK channel</fullName>
    </alternativeName>
    <alternativeName>
        <fullName evidence="22">BKCA alpha</fullName>
    </alternativeName>
    <alternativeName>
        <fullName evidence="20">Calcium-activated potassium channel, subfamily M subunit alpha-1</fullName>
    </alternativeName>
    <alternativeName>
        <fullName evidence="24">K(VCA)alpha</fullName>
    </alternativeName>
    <alternativeName>
        <fullName evidence="23">KCa1.1</fullName>
    </alternativeName>
    <alternativeName>
        <fullName evidence="25">Maxi K channel</fullName>
    </alternativeName>
    <alternativeName>
        <fullName evidence="19">Slo-alpha</fullName>
    </alternativeName>
    <alternativeName>
        <fullName evidence="21">Slo1</fullName>
    </alternativeName>
    <alternativeName>
        <fullName evidence="26">Slowpoke homolog</fullName>
    </alternativeName>
</protein>
<dbReference type="PROSITE" id="PS51201">
    <property type="entry name" value="RCK_N"/>
    <property type="match status" value="2"/>
</dbReference>
<sequence length="1188" mass="132724">MANGSGGGSYPGGSGGGGGIRMSNNINANNLNTDSSSSPVNVPKMDALIIPVTMEVPCDSRGQRMWWAFLASSMVTFFGGLFIILLWRTLKYLWTVCCHCGVKNKEAQKINGGGDTQADGACKPTDEKEENVAAEVGWMTSVKDWAGVMISAQTLTGRVLVVLVFALSIGALVIYFIDSSNPIESCQNFYKDFTLQIDMAFNVFFLLYFGLRFIAANDKLWFWLEVNSVVDFFTVPPVFVSVYLNRSWLGLRFLRALRLIQFSEILQFLNILKTSNSIKLVNLCSIFISTWLTAAGFIHLVENSGDPWENFQNNQPLTYWECVYLLMVTMSTVGYGDVYAKTTLGRLFMVFFILGGLAMFASYVPEIIELIGNRKKYGGSYSAVSGRKHIVVCGHITLESVSNFLKDFLHKDRDDVNVEIVFLHNISPNLELEALFKRHFTQVEFYQGSVLNPHDLARVKIESADACLILANKYCADPDAEDASNIMRVISIKNYHPKIRIITQMLQYHNKAHLLNIPSWNWKEGDDAICLAELKLGFIAQSCLAPGLSTMLANLFSMRSFIKIEEDTWQKYYLEGVANEMYTEYLSSAFVGLSFPAVCELVFAKLKLLMIAIEYKSEKRESSILINPGNHVKIQEGTLGFFIASDAKEVKRAYFYCKACHDDITDPKRIKKCGCKRLIYFEDEQPSTLSPKKKQRNGGMRNSPNSSPKLMRHDPLLIPGNEQIDNMDANVKKYDSTGMFHWCPAKDIEKVILTRSEAAMTVLSGHVVVCIFGDVKSALIGLRNLVMPLRASNFHYHELKHIVFVGSLEYLRREWETLHNFPKVSILPGTPLSRADLRAVNINLCDMCVILSANQNNIDDASLQDKECILASLNIKSMQFDDSIGVLQANSQGFTPPGMDRSSPDNSPVHGLLRQPSITTGTNIPIITELAKPGKLLPLVSISQEKNSGTHILMITELVNDSNVQFLDQDDDDDPDTELYLTQPFACGTAFAVSVLDSLMSATYFNDNILTLIRTLVTGGATPELEALIAEENALRGGYSTPQTLANRDRCRVAQLALYDGPFADLGDGGCYGDLFCKALKTYNMLCFGIYRLRDAHLTTPSQCTKRYVITNPPYEFELVPTDLVFCLMQFDHNAGQSRASLSHSSHSSYSSSKKSSSVHSIPSTANRPNRTKTRDSREKQKKEMVYR</sequence>
<keyword evidence="31" id="KW-1185">Reference proteome</keyword>
<evidence type="ECO:0000256" key="22">
    <source>
        <dbReference type="ARBA" id="ARBA00030518"/>
    </source>
</evidence>
<dbReference type="Pfam" id="PF22614">
    <property type="entry name" value="Slo-like_RCK"/>
    <property type="match status" value="2"/>
</dbReference>
<reference evidence="32" key="1">
    <citation type="submission" date="2025-08" db="UniProtKB">
        <authorList>
            <consortium name="RefSeq"/>
        </authorList>
    </citation>
    <scope>IDENTIFICATION</scope>
    <source>
        <tissue evidence="32">Muscle</tissue>
    </source>
</reference>
<dbReference type="GO" id="GO:0060072">
    <property type="term" value="F:large conductance calcium-activated potassium channel activity"/>
    <property type="evidence" value="ECO:0007669"/>
    <property type="project" value="TreeGrafter"/>
</dbReference>
<dbReference type="GO" id="GO:0045211">
    <property type="term" value="C:postsynaptic membrane"/>
    <property type="evidence" value="ECO:0007669"/>
    <property type="project" value="TreeGrafter"/>
</dbReference>
<evidence type="ECO:0000256" key="7">
    <source>
        <dbReference type="ARBA" id="ARBA00022692"/>
    </source>
</evidence>
<evidence type="ECO:0000313" key="31">
    <source>
        <dbReference type="Proteomes" id="UP000504627"/>
    </source>
</evidence>
<feature type="region of interest" description="Disordered" evidence="28">
    <location>
        <begin position="1140"/>
        <end position="1188"/>
    </location>
</feature>
<dbReference type="PANTHER" id="PTHR10027">
    <property type="entry name" value="CALCIUM-ACTIVATED POTASSIUM CHANNEL ALPHA CHAIN"/>
    <property type="match status" value="1"/>
</dbReference>
<dbReference type="GeneID" id="113989447"/>
<keyword evidence="6" id="KW-0633">Potassium transport</keyword>
<feature type="domain" description="RCK N-terminal" evidence="30">
    <location>
        <begin position="387"/>
        <end position="529"/>
    </location>
</feature>
<dbReference type="SUPFAM" id="SSF51735">
    <property type="entry name" value="NAD(P)-binding Rossmann-fold domains"/>
    <property type="match status" value="1"/>
</dbReference>
<comment type="subcellular location">
    <subcellularLocation>
        <location evidence="1">Cell membrane</location>
        <topology evidence="1">Multi-pass membrane protein</topology>
    </subcellularLocation>
</comment>
<evidence type="ECO:0000256" key="2">
    <source>
        <dbReference type="ARBA" id="ARBA00008648"/>
    </source>
</evidence>
<feature type="domain" description="RCK N-terminal" evidence="30">
    <location>
        <begin position="764"/>
        <end position="908"/>
    </location>
</feature>
<evidence type="ECO:0000256" key="21">
    <source>
        <dbReference type="ARBA" id="ARBA00030326"/>
    </source>
</evidence>
<dbReference type="Gene3D" id="1.10.287.70">
    <property type="match status" value="1"/>
</dbReference>
<evidence type="ECO:0000256" key="12">
    <source>
        <dbReference type="ARBA" id="ARBA00022882"/>
    </source>
</evidence>
<feature type="transmembrane region" description="Helical" evidence="29">
    <location>
        <begin position="317"/>
        <end position="335"/>
    </location>
</feature>
<dbReference type="FunFam" id="1.10.287.70:FF:000015">
    <property type="entry name" value="Calcium-activated potassium channel subunit alpha-1 isoform X7"/>
    <property type="match status" value="1"/>
</dbReference>
<dbReference type="PRINTS" id="PR01449">
    <property type="entry name" value="BKCHANNELA"/>
</dbReference>
<dbReference type="Pfam" id="PF03493">
    <property type="entry name" value="BK_channel_a"/>
    <property type="match status" value="1"/>
</dbReference>
<dbReference type="RefSeq" id="XP_027579816.1">
    <property type="nucleotide sequence ID" value="XM_027724015.2"/>
</dbReference>
<evidence type="ECO:0000256" key="25">
    <source>
        <dbReference type="ARBA" id="ARBA00031999"/>
    </source>
</evidence>
<evidence type="ECO:0000256" key="4">
    <source>
        <dbReference type="ARBA" id="ARBA00022448"/>
    </source>
</evidence>
<dbReference type="CTD" id="3778"/>
<keyword evidence="14 29" id="KW-1133">Transmembrane helix</keyword>
<evidence type="ECO:0000256" key="1">
    <source>
        <dbReference type="ARBA" id="ARBA00004651"/>
    </source>
</evidence>
<name>A0A6J2GX36_9PASS</name>
<evidence type="ECO:0000256" key="16">
    <source>
        <dbReference type="ARBA" id="ARBA00023136"/>
    </source>
</evidence>
<dbReference type="InterPro" id="IPR048735">
    <property type="entry name" value="Slowpoke-like_C"/>
</dbReference>
<keyword evidence="16 29" id="KW-0472">Membrane</keyword>
<gene>
    <name evidence="32" type="primary">KCNMA1</name>
</gene>
<keyword evidence="8" id="KW-0479">Metal-binding</keyword>
<dbReference type="PANTHER" id="PTHR10027:SF40">
    <property type="entry name" value="CALCIUM-ACTIVATED POTASSIUM CHANNEL SUBUNIT ALPHA-1"/>
    <property type="match status" value="1"/>
</dbReference>
<feature type="transmembrane region" description="Helical" evidence="29">
    <location>
        <begin position="159"/>
        <end position="177"/>
    </location>
</feature>
<evidence type="ECO:0000313" key="32">
    <source>
        <dbReference type="RefSeq" id="XP_027579816.1"/>
    </source>
</evidence>
<evidence type="ECO:0000256" key="19">
    <source>
        <dbReference type="ARBA" id="ARBA00029583"/>
    </source>
</evidence>
<accession>A0A6J2GX36</accession>
<evidence type="ECO:0000259" key="30">
    <source>
        <dbReference type="PROSITE" id="PS51201"/>
    </source>
</evidence>
<evidence type="ECO:0000256" key="6">
    <source>
        <dbReference type="ARBA" id="ARBA00022538"/>
    </source>
</evidence>
<evidence type="ECO:0000256" key="9">
    <source>
        <dbReference type="ARBA" id="ARBA00022826"/>
    </source>
</evidence>
<dbReference type="Pfam" id="PF21014">
    <property type="entry name" value="Slowpoke_C"/>
    <property type="match status" value="1"/>
</dbReference>
<keyword evidence="10" id="KW-0106">Calcium</keyword>
<keyword evidence="5" id="KW-1003">Cell membrane</keyword>
<feature type="compositionally biased region" description="Basic and acidic residues" evidence="28">
    <location>
        <begin position="1173"/>
        <end position="1188"/>
    </location>
</feature>
<feature type="transmembrane region" description="Helical" evidence="29">
    <location>
        <begin position="65"/>
        <end position="87"/>
    </location>
</feature>
<evidence type="ECO:0000256" key="28">
    <source>
        <dbReference type="SAM" id="MobiDB-lite"/>
    </source>
</evidence>
<dbReference type="GO" id="GO:0034702">
    <property type="term" value="C:monoatomic ion channel complex"/>
    <property type="evidence" value="ECO:0007669"/>
    <property type="project" value="UniProtKB-KW"/>
</dbReference>
<dbReference type="InterPro" id="IPR047871">
    <property type="entry name" value="K_chnl_Slo-like"/>
</dbReference>
<proteinExistence type="inferred from homology"/>
<dbReference type="InterPro" id="IPR003929">
    <property type="entry name" value="K_chnl_BK_asu"/>
</dbReference>
<dbReference type="FunFam" id="3.40.50.720:FF:000098">
    <property type="entry name" value="calcium-activated potassium channel subunit alpha-1 isoform X3"/>
    <property type="match status" value="1"/>
</dbReference>
<dbReference type="Gene3D" id="3.40.50.720">
    <property type="entry name" value="NAD(P)-binding Rossmann-like Domain"/>
    <property type="match status" value="2"/>
</dbReference>
<keyword evidence="7 29" id="KW-0812">Transmembrane</keyword>
<keyword evidence="9" id="KW-0631">Potassium channel</keyword>
<evidence type="ECO:0000256" key="24">
    <source>
        <dbReference type="ARBA" id="ARBA00031597"/>
    </source>
</evidence>
<evidence type="ECO:0000256" key="18">
    <source>
        <dbReference type="ARBA" id="ARBA00029579"/>
    </source>
</evidence>
<evidence type="ECO:0000256" key="10">
    <source>
        <dbReference type="ARBA" id="ARBA00022837"/>
    </source>
</evidence>
<evidence type="ECO:0000256" key="15">
    <source>
        <dbReference type="ARBA" id="ARBA00023065"/>
    </source>
</evidence>
<evidence type="ECO:0000256" key="11">
    <source>
        <dbReference type="ARBA" id="ARBA00022842"/>
    </source>
</evidence>
<dbReference type="SUPFAM" id="SSF81324">
    <property type="entry name" value="Voltage-gated potassium channels"/>
    <property type="match status" value="1"/>
</dbReference>
<evidence type="ECO:0000256" key="29">
    <source>
        <dbReference type="SAM" id="Phobius"/>
    </source>
</evidence>
<keyword evidence="11" id="KW-0460">Magnesium</keyword>
<evidence type="ECO:0000256" key="8">
    <source>
        <dbReference type="ARBA" id="ARBA00022723"/>
    </source>
</evidence>
<feature type="transmembrane region" description="Helical" evidence="29">
    <location>
        <begin position="347"/>
        <end position="365"/>
    </location>
</feature>
<keyword evidence="13" id="KW-0630">Potassium</keyword>
<organism evidence="31 32">
    <name type="scientific">Pipra filicauda</name>
    <name type="common">Wire-tailed manakin</name>
    <dbReference type="NCBI Taxonomy" id="649802"/>
    <lineage>
        <taxon>Eukaryota</taxon>
        <taxon>Metazoa</taxon>
        <taxon>Chordata</taxon>
        <taxon>Craniata</taxon>
        <taxon>Vertebrata</taxon>
        <taxon>Euteleostomi</taxon>
        <taxon>Archelosauria</taxon>
        <taxon>Archosauria</taxon>
        <taxon>Dinosauria</taxon>
        <taxon>Saurischia</taxon>
        <taxon>Theropoda</taxon>
        <taxon>Coelurosauria</taxon>
        <taxon>Aves</taxon>
        <taxon>Neognathae</taxon>
        <taxon>Neoaves</taxon>
        <taxon>Telluraves</taxon>
        <taxon>Australaves</taxon>
        <taxon>Passeriformes</taxon>
        <taxon>Pipridae</taxon>
        <taxon>Pipra</taxon>
    </lineage>
</organism>
<dbReference type="GO" id="GO:0046872">
    <property type="term" value="F:metal ion binding"/>
    <property type="evidence" value="ECO:0007669"/>
    <property type="project" value="UniProtKB-KW"/>
</dbReference>
<comment type="catalytic activity">
    <reaction evidence="27">
        <text>K(+)(in) = K(+)(out)</text>
        <dbReference type="Rhea" id="RHEA:29463"/>
        <dbReference type="ChEBI" id="CHEBI:29103"/>
    </reaction>
</comment>
<keyword evidence="17 32" id="KW-0407">Ion channel</keyword>
<evidence type="ECO:0000256" key="13">
    <source>
        <dbReference type="ARBA" id="ARBA00022958"/>
    </source>
</evidence>